<dbReference type="InterPro" id="IPR013783">
    <property type="entry name" value="Ig-like_fold"/>
</dbReference>
<dbReference type="InterPro" id="IPR007110">
    <property type="entry name" value="Ig-like_dom"/>
</dbReference>
<name>A0A7L1VVL2_9PASS</name>
<feature type="region of interest" description="Disordered" evidence="1">
    <location>
        <begin position="54"/>
        <end position="87"/>
    </location>
</feature>
<keyword evidence="2" id="KW-0732">Signal</keyword>
<evidence type="ECO:0000256" key="1">
    <source>
        <dbReference type="SAM" id="MobiDB-lite"/>
    </source>
</evidence>
<dbReference type="AlphaFoldDB" id="A0A7L1VVL2"/>
<dbReference type="Proteomes" id="UP000536092">
    <property type="component" value="Unassembled WGS sequence"/>
</dbReference>
<proteinExistence type="predicted"/>
<dbReference type="PANTHER" id="PTHR13771:SF9">
    <property type="entry name" value="INTERCELLULAR ADHESION MOLECULE 5"/>
    <property type="match status" value="1"/>
</dbReference>
<sequence length="105" mass="11359">HLACIFLVIIPLFPPPFPYPYPTFPAAPPRLDSAGCPGQQNWTEGEEGILQCQARGRPRPRLSCSRSDGDSLTAGTPRPAARGHAGTYRCRATNELGTAERNVTL</sequence>
<dbReference type="InterPro" id="IPR047012">
    <property type="entry name" value="ICAM_VCAM"/>
</dbReference>
<dbReference type="GO" id="GO:0005178">
    <property type="term" value="F:integrin binding"/>
    <property type="evidence" value="ECO:0007669"/>
    <property type="project" value="InterPro"/>
</dbReference>
<dbReference type="GO" id="GO:0005886">
    <property type="term" value="C:plasma membrane"/>
    <property type="evidence" value="ECO:0007669"/>
    <property type="project" value="TreeGrafter"/>
</dbReference>
<accession>A0A7L1VVL2</accession>
<evidence type="ECO:0000313" key="5">
    <source>
        <dbReference type="Proteomes" id="UP000536092"/>
    </source>
</evidence>
<dbReference type="GO" id="GO:0007155">
    <property type="term" value="P:cell adhesion"/>
    <property type="evidence" value="ECO:0007669"/>
    <property type="project" value="InterPro"/>
</dbReference>
<dbReference type="EMBL" id="VXBV01000707">
    <property type="protein sequence ID" value="NXO89402.1"/>
    <property type="molecule type" value="Genomic_DNA"/>
</dbReference>
<dbReference type="PANTHER" id="PTHR13771">
    <property type="entry name" value="INTERCELLULAR ADHESION MOLECULE"/>
    <property type="match status" value="1"/>
</dbReference>
<dbReference type="InterPro" id="IPR036179">
    <property type="entry name" value="Ig-like_dom_sf"/>
</dbReference>
<feature type="non-terminal residue" evidence="4">
    <location>
        <position position="1"/>
    </location>
</feature>
<organism evidence="4 5">
    <name type="scientific">Certhia brachydactyla</name>
    <name type="common">short-toed tree-creeper</name>
    <dbReference type="NCBI Taxonomy" id="73330"/>
    <lineage>
        <taxon>Eukaryota</taxon>
        <taxon>Metazoa</taxon>
        <taxon>Chordata</taxon>
        <taxon>Craniata</taxon>
        <taxon>Vertebrata</taxon>
        <taxon>Euteleostomi</taxon>
        <taxon>Archelosauria</taxon>
        <taxon>Archosauria</taxon>
        <taxon>Dinosauria</taxon>
        <taxon>Saurischia</taxon>
        <taxon>Theropoda</taxon>
        <taxon>Coelurosauria</taxon>
        <taxon>Aves</taxon>
        <taxon>Neognathae</taxon>
        <taxon>Neoaves</taxon>
        <taxon>Telluraves</taxon>
        <taxon>Australaves</taxon>
        <taxon>Passeriformes</taxon>
        <taxon>Certhiidae</taxon>
        <taxon>Certhiinae</taxon>
        <taxon>Certhia</taxon>
    </lineage>
</organism>
<feature type="chain" id="PRO_5029533961" evidence="2">
    <location>
        <begin position="19"/>
        <end position="105"/>
    </location>
</feature>
<protein>
    <submittedName>
        <fullName evidence="4">ICAM1 protein</fullName>
    </submittedName>
</protein>
<evidence type="ECO:0000313" key="4">
    <source>
        <dbReference type="EMBL" id="NXO89402.1"/>
    </source>
</evidence>
<evidence type="ECO:0000256" key="2">
    <source>
        <dbReference type="SAM" id="SignalP"/>
    </source>
</evidence>
<feature type="domain" description="Ig-like" evidence="3">
    <location>
        <begin position="22"/>
        <end position="104"/>
    </location>
</feature>
<evidence type="ECO:0000259" key="3">
    <source>
        <dbReference type="PROSITE" id="PS50835"/>
    </source>
</evidence>
<feature type="non-terminal residue" evidence="4">
    <location>
        <position position="105"/>
    </location>
</feature>
<dbReference type="OrthoDB" id="6250964at2759"/>
<feature type="signal peptide" evidence="2">
    <location>
        <begin position="1"/>
        <end position="18"/>
    </location>
</feature>
<dbReference type="SUPFAM" id="SSF48726">
    <property type="entry name" value="Immunoglobulin"/>
    <property type="match status" value="1"/>
</dbReference>
<dbReference type="Gene3D" id="2.60.40.10">
    <property type="entry name" value="Immunoglobulins"/>
    <property type="match status" value="1"/>
</dbReference>
<keyword evidence="5" id="KW-1185">Reference proteome</keyword>
<reference evidence="4 5" key="1">
    <citation type="submission" date="2019-09" db="EMBL/GenBank/DDBJ databases">
        <title>Bird 10,000 Genomes (B10K) Project - Family phase.</title>
        <authorList>
            <person name="Zhang G."/>
        </authorList>
    </citation>
    <scope>NUCLEOTIDE SEQUENCE [LARGE SCALE GENOMIC DNA]</scope>
    <source>
        <strain evidence="4">B10K-DU-002-20</strain>
        <tissue evidence="4">Muscle</tissue>
    </source>
</reference>
<dbReference type="PROSITE" id="PS50835">
    <property type="entry name" value="IG_LIKE"/>
    <property type="match status" value="1"/>
</dbReference>
<dbReference type="FunFam" id="2.60.40.10:FF:000641">
    <property type="entry name" value="Intercellular adhesion molecule 1"/>
    <property type="match status" value="1"/>
</dbReference>
<comment type="caution">
    <text evidence="4">The sequence shown here is derived from an EMBL/GenBank/DDBJ whole genome shotgun (WGS) entry which is preliminary data.</text>
</comment>
<gene>
    <name evidence="4" type="primary">Icam1</name>
    <name evidence="4" type="ORF">CERBRA_R15936</name>
</gene>